<keyword evidence="4 9" id="KW-0408">Iron</keyword>
<dbReference type="PANTHER" id="PTHR11108:SF4">
    <property type="entry name" value="FERROCHELATASE-1, CHLOROPLASTIC_MITOCHONDRIAL"/>
    <property type="match status" value="1"/>
</dbReference>
<dbReference type="InterPro" id="IPR001015">
    <property type="entry name" value="Ferrochelatase"/>
</dbReference>
<comment type="subcellular location">
    <subcellularLocation>
        <location evidence="1 9">Plastid</location>
        <location evidence="1 9">Chloroplast</location>
    </subcellularLocation>
</comment>
<dbReference type="HAMAP" id="MF_00323">
    <property type="entry name" value="Ferrochelatase"/>
    <property type="match status" value="1"/>
</dbReference>
<dbReference type="NCBIfam" id="TIGR00109">
    <property type="entry name" value="hemH"/>
    <property type="match status" value="1"/>
</dbReference>
<comment type="function">
    <text evidence="9">Catalyzes the ferrous insertion into protoporphyrin IX.</text>
</comment>
<dbReference type="Proteomes" id="UP000245207">
    <property type="component" value="Unassembled WGS sequence"/>
</dbReference>
<proteinExistence type="inferred from homology"/>
<dbReference type="Gene3D" id="3.40.50.1400">
    <property type="match status" value="2"/>
</dbReference>
<dbReference type="Pfam" id="PF00762">
    <property type="entry name" value="Ferrochelatase"/>
    <property type="match status" value="1"/>
</dbReference>
<keyword evidence="6 9" id="KW-0456">Lyase</keyword>
<organism evidence="11 12">
    <name type="scientific">Artemisia annua</name>
    <name type="common">Sweet wormwood</name>
    <dbReference type="NCBI Taxonomy" id="35608"/>
    <lineage>
        <taxon>Eukaryota</taxon>
        <taxon>Viridiplantae</taxon>
        <taxon>Streptophyta</taxon>
        <taxon>Embryophyta</taxon>
        <taxon>Tracheophyta</taxon>
        <taxon>Spermatophyta</taxon>
        <taxon>Magnoliopsida</taxon>
        <taxon>eudicotyledons</taxon>
        <taxon>Gunneridae</taxon>
        <taxon>Pentapetalae</taxon>
        <taxon>asterids</taxon>
        <taxon>campanulids</taxon>
        <taxon>Asterales</taxon>
        <taxon>Asteraceae</taxon>
        <taxon>Asteroideae</taxon>
        <taxon>Anthemideae</taxon>
        <taxon>Artemisiinae</taxon>
        <taxon>Artemisia</taxon>
    </lineage>
</organism>
<dbReference type="GO" id="GO:0004325">
    <property type="term" value="F:ferrochelatase activity"/>
    <property type="evidence" value="ECO:0007669"/>
    <property type="project" value="UniProtKB-UniRule"/>
</dbReference>
<evidence type="ECO:0000256" key="10">
    <source>
        <dbReference type="SAM" id="MobiDB-lite"/>
    </source>
</evidence>
<dbReference type="InterPro" id="IPR033659">
    <property type="entry name" value="Ferrochelatase_N"/>
</dbReference>
<evidence type="ECO:0000256" key="1">
    <source>
        <dbReference type="ARBA" id="ARBA00004229"/>
    </source>
</evidence>
<dbReference type="CDD" id="cd03411">
    <property type="entry name" value="Ferrochelatase_N"/>
    <property type="match status" value="1"/>
</dbReference>
<dbReference type="STRING" id="35608.A0A2U1NMT1"/>
<evidence type="ECO:0000313" key="12">
    <source>
        <dbReference type="Proteomes" id="UP000245207"/>
    </source>
</evidence>
<evidence type="ECO:0000256" key="2">
    <source>
        <dbReference type="ARBA" id="ARBA00004943"/>
    </source>
</evidence>
<keyword evidence="7 9" id="KW-0627">Porphyrin biosynthesis</keyword>
<dbReference type="AlphaFoldDB" id="A0A2U1NMT1"/>
<evidence type="ECO:0000256" key="9">
    <source>
        <dbReference type="RuleBase" id="RU000607"/>
    </source>
</evidence>
<evidence type="ECO:0000256" key="4">
    <source>
        <dbReference type="ARBA" id="ARBA00023004"/>
    </source>
</evidence>
<dbReference type="UniPathway" id="UPA00252">
    <property type="reaction ID" value="UER00325"/>
</dbReference>
<protein>
    <recommendedName>
        <fullName evidence="9">Ferrochelatase</fullName>
        <ecNumber evidence="9">4.98.1.1</ecNumber>
    </recommendedName>
</protein>
<dbReference type="PROSITE" id="PS00534">
    <property type="entry name" value="FERROCHELATASE"/>
    <property type="match status" value="1"/>
</dbReference>
<dbReference type="InterPro" id="IPR013885">
    <property type="entry name" value="DUF1764_euk"/>
</dbReference>
<keyword evidence="12" id="KW-1185">Reference proteome</keyword>
<dbReference type="OrthoDB" id="1323at2759"/>
<dbReference type="PANTHER" id="PTHR11108">
    <property type="entry name" value="FERROCHELATASE"/>
    <property type="match status" value="1"/>
</dbReference>
<keyword evidence="9" id="KW-0150">Chloroplast</keyword>
<dbReference type="InterPro" id="IPR019772">
    <property type="entry name" value="Ferrochelatase_AS"/>
</dbReference>
<dbReference type="GO" id="GO:0005739">
    <property type="term" value="C:mitochondrion"/>
    <property type="evidence" value="ECO:0007669"/>
    <property type="project" value="TreeGrafter"/>
</dbReference>
<comment type="catalytic activity">
    <reaction evidence="8 9">
        <text>heme b + 2 H(+) = protoporphyrin IX + Fe(2+)</text>
        <dbReference type="Rhea" id="RHEA:22584"/>
        <dbReference type="ChEBI" id="CHEBI:15378"/>
        <dbReference type="ChEBI" id="CHEBI:29033"/>
        <dbReference type="ChEBI" id="CHEBI:57306"/>
        <dbReference type="ChEBI" id="CHEBI:60344"/>
        <dbReference type="EC" id="4.98.1.1"/>
    </reaction>
</comment>
<dbReference type="GO" id="GO:0009507">
    <property type="term" value="C:chloroplast"/>
    <property type="evidence" value="ECO:0007669"/>
    <property type="project" value="UniProtKB-SubCell"/>
</dbReference>
<dbReference type="SUPFAM" id="SSF53800">
    <property type="entry name" value="Chelatase"/>
    <property type="match status" value="1"/>
</dbReference>
<keyword evidence="9" id="KW-0934">Plastid</keyword>
<accession>A0A2U1NMT1</accession>
<evidence type="ECO:0000313" key="11">
    <source>
        <dbReference type="EMBL" id="PWA74796.1"/>
    </source>
</evidence>
<comment type="caution">
    <text evidence="11">The sequence shown here is derived from an EMBL/GenBank/DDBJ whole genome shotgun (WGS) entry which is preliminary data.</text>
</comment>
<comment type="similarity">
    <text evidence="3 9">Belongs to the ferrochelatase family.</text>
</comment>
<evidence type="ECO:0000256" key="7">
    <source>
        <dbReference type="ARBA" id="ARBA00023244"/>
    </source>
</evidence>
<evidence type="ECO:0000256" key="8">
    <source>
        <dbReference type="ARBA" id="ARBA00049380"/>
    </source>
</evidence>
<feature type="compositionally biased region" description="Basic and acidic residues" evidence="10">
    <location>
        <begin position="84"/>
        <end position="98"/>
    </location>
</feature>
<dbReference type="InterPro" id="IPR033644">
    <property type="entry name" value="Ferrochelatase_C"/>
</dbReference>
<gene>
    <name evidence="11" type="ORF">CTI12_AA248380</name>
</gene>
<sequence>MPKKSSSKTSKPGLQNPAVATWDMPNKSSSKPPKPTLKKPTPVKEIPSSTPKSFGQEIDDIFSKKRKKPEQEKTKKSDKRTRKDSKDNESVPRREKLSKTAGSNVDMFESEKPARPKKKTADGLVIYSEEELGIGKADAGGYIFMMNIRGLKHEGYRSVSKCAKYMISLALRFPHFELPSTLRFPQFGTTFGLNASMSRAMTHKLDTLVRLRLDVFVFNDSKLVAKLSPFVVEKFTGRLLFPHARQITCRSFWSSESSDTTGSAFPSLQLRTPIQSRSLAGKTLCSAGVWTHPISGTESQSHVEEEKVGVLLLNLGGPETLNDVKPFLYNLFADPDIIRLPRLFRFLQRPLAKLISTLRAPKSKEGYASIGGGSPLRKITDEQADALKMALEAKEVPANVYVAMRYWYPFTEEAVQQIKKDKITKLVVLPLYPQYSISTTGSSVRVLQSLFSEDKMLSRLPVAIIQSWYQREGYVKSMADLIQKELQGFGSPEEVMIFFSAHGVPETYVRDAGDPYKDQMEECIYLIMQELKARGVDNDHKLAYQSRVGPVQWLKPYTDEVLVELGKGGVKSLLAVPVSFVSEHIETLEEIDMEYKELALESGVENWGRVPALGCTSTFITDLADAVIEALPSATAMTPSTSENERSKFSQDPVKFAIKMLLGSFLAFILLVFPSLKNQSVWKSSEV</sequence>
<feature type="region of interest" description="Disordered" evidence="10">
    <location>
        <begin position="1"/>
        <end position="116"/>
    </location>
</feature>
<evidence type="ECO:0000256" key="3">
    <source>
        <dbReference type="ARBA" id="ARBA00007718"/>
    </source>
</evidence>
<keyword evidence="5 9" id="KW-0350">Heme biosynthesis</keyword>
<dbReference type="Pfam" id="PF08576">
    <property type="entry name" value="DUF1764"/>
    <property type="match status" value="1"/>
</dbReference>
<dbReference type="EMBL" id="PKPP01002509">
    <property type="protein sequence ID" value="PWA74796.1"/>
    <property type="molecule type" value="Genomic_DNA"/>
</dbReference>
<dbReference type="CDD" id="cd00419">
    <property type="entry name" value="Ferrochelatase_C"/>
    <property type="match status" value="1"/>
</dbReference>
<dbReference type="GO" id="GO:0006783">
    <property type="term" value="P:heme biosynthetic process"/>
    <property type="evidence" value="ECO:0007669"/>
    <property type="project" value="UniProtKB-UniRule"/>
</dbReference>
<comment type="pathway">
    <text evidence="2 9">Porphyrin-containing compound metabolism; protoheme biosynthesis; protoheme from protoporphyrin-IX: step 1/1.</text>
</comment>
<dbReference type="EC" id="4.98.1.1" evidence="9"/>
<dbReference type="FunFam" id="3.40.50.1400:FF:000006">
    <property type="entry name" value="Ferrochelatase"/>
    <property type="match status" value="1"/>
</dbReference>
<name>A0A2U1NMT1_ARTAN</name>
<evidence type="ECO:0000256" key="6">
    <source>
        <dbReference type="ARBA" id="ARBA00023239"/>
    </source>
</evidence>
<evidence type="ECO:0000256" key="5">
    <source>
        <dbReference type="ARBA" id="ARBA00023133"/>
    </source>
</evidence>
<reference evidence="11 12" key="1">
    <citation type="journal article" date="2018" name="Mol. Plant">
        <title>The genome of Artemisia annua provides insight into the evolution of Asteraceae family and artemisinin biosynthesis.</title>
        <authorList>
            <person name="Shen Q."/>
            <person name="Zhang L."/>
            <person name="Liao Z."/>
            <person name="Wang S."/>
            <person name="Yan T."/>
            <person name="Shi P."/>
            <person name="Liu M."/>
            <person name="Fu X."/>
            <person name="Pan Q."/>
            <person name="Wang Y."/>
            <person name="Lv Z."/>
            <person name="Lu X."/>
            <person name="Zhang F."/>
            <person name="Jiang W."/>
            <person name="Ma Y."/>
            <person name="Chen M."/>
            <person name="Hao X."/>
            <person name="Li L."/>
            <person name="Tang Y."/>
            <person name="Lv G."/>
            <person name="Zhou Y."/>
            <person name="Sun X."/>
            <person name="Brodelius P.E."/>
            <person name="Rose J.K.C."/>
            <person name="Tang K."/>
        </authorList>
    </citation>
    <scope>NUCLEOTIDE SEQUENCE [LARGE SCALE GENOMIC DNA]</scope>
    <source>
        <strain evidence="12">cv. Huhao1</strain>
        <tissue evidence="11">Leaf</tissue>
    </source>
</reference>